<name>A0ABN7ZDP1_9BURK</name>
<gene>
    <name evidence="2" type="ORF">LMG23994_05112</name>
</gene>
<comment type="caution">
    <text evidence="2">The sequence shown here is derived from an EMBL/GenBank/DDBJ whole genome shotgun (WGS) entry which is preliminary data.</text>
</comment>
<proteinExistence type="inferred from homology"/>
<evidence type="ECO:0000256" key="1">
    <source>
        <dbReference type="ARBA" id="ARBA00006987"/>
    </source>
</evidence>
<dbReference type="Proteomes" id="UP000701702">
    <property type="component" value="Unassembled WGS sequence"/>
</dbReference>
<dbReference type="EMBL" id="CAJZAF010000034">
    <property type="protein sequence ID" value="CAG9183308.1"/>
    <property type="molecule type" value="Genomic_DNA"/>
</dbReference>
<dbReference type="SUPFAM" id="SSF53850">
    <property type="entry name" value="Periplasmic binding protein-like II"/>
    <property type="match status" value="1"/>
</dbReference>
<dbReference type="PANTHER" id="PTHR42928">
    <property type="entry name" value="TRICARBOXYLATE-BINDING PROTEIN"/>
    <property type="match status" value="1"/>
</dbReference>
<dbReference type="Gene3D" id="3.40.190.10">
    <property type="entry name" value="Periplasmic binding protein-like II"/>
    <property type="match status" value="1"/>
</dbReference>
<dbReference type="RefSeq" id="WP_253074873.1">
    <property type="nucleotide sequence ID" value="NZ_CAJZAF010000034.1"/>
</dbReference>
<dbReference type="InterPro" id="IPR042100">
    <property type="entry name" value="Bug_dom1"/>
</dbReference>
<keyword evidence="3" id="KW-1185">Reference proteome</keyword>
<evidence type="ECO:0000313" key="2">
    <source>
        <dbReference type="EMBL" id="CAG9183308.1"/>
    </source>
</evidence>
<accession>A0ABN7ZDP1</accession>
<comment type="similarity">
    <text evidence="1">Belongs to the UPF0065 (bug) family.</text>
</comment>
<sequence>MVSYKGAGPALIDLIGGQVDVVFDQVTSSLPHIKGGKLQPLAVLGPSQEPALPDVKTVSQMGFGDIDGTTYLGVLAPAGTPKDIQEKLTAALQQAAKDPKLVGTMREMGSNAFGSTPQEFAKVLQSEQAFAIQAVKEGRLKSE</sequence>
<dbReference type="Gene3D" id="3.40.190.150">
    <property type="entry name" value="Bordetella uptake gene, domain 1"/>
    <property type="match status" value="1"/>
</dbReference>
<dbReference type="PANTHER" id="PTHR42928:SF5">
    <property type="entry name" value="BLR1237 PROTEIN"/>
    <property type="match status" value="1"/>
</dbReference>
<organism evidence="2 3">
    <name type="scientific">Cupriavidus pinatubonensis</name>
    <dbReference type="NCBI Taxonomy" id="248026"/>
    <lineage>
        <taxon>Bacteria</taxon>
        <taxon>Pseudomonadati</taxon>
        <taxon>Pseudomonadota</taxon>
        <taxon>Betaproteobacteria</taxon>
        <taxon>Burkholderiales</taxon>
        <taxon>Burkholderiaceae</taxon>
        <taxon>Cupriavidus</taxon>
    </lineage>
</organism>
<evidence type="ECO:0000313" key="3">
    <source>
        <dbReference type="Proteomes" id="UP000701702"/>
    </source>
</evidence>
<protein>
    <submittedName>
        <fullName evidence="2">Uncharacterized protein</fullName>
    </submittedName>
</protein>
<reference evidence="2 3" key="1">
    <citation type="submission" date="2021-08" db="EMBL/GenBank/DDBJ databases">
        <authorList>
            <person name="Peeters C."/>
        </authorList>
    </citation>
    <scope>NUCLEOTIDE SEQUENCE [LARGE SCALE GENOMIC DNA]</scope>
    <source>
        <strain evidence="2 3">LMG 23994</strain>
    </source>
</reference>
<dbReference type="InterPro" id="IPR005064">
    <property type="entry name" value="BUG"/>
</dbReference>
<dbReference type="Pfam" id="PF03401">
    <property type="entry name" value="TctC"/>
    <property type="match status" value="1"/>
</dbReference>